<dbReference type="PROSITE" id="PS50850">
    <property type="entry name" value="MFS"/>
    <property type="match status" value="1"/>
</dbReference>
<evidence type="ECO:0000256" key="3">
    <source>
        <dbReference type="ARBA" id="ARBA00022448"/>
    </source>
</evidence>
<feature type="transmembrane region" description="Helical" evidence="9">
    <location>
        <begin position="226"/>
        <end position="246"/>
    </location>
</feature>
<organism evidence="11 12">
    <name type="scientific">Brevibacterium antiquum CNRZ 918</name>
    <dbReference type="NCBI Taxonomy" id="1255637"/>
    <lineage>
        <taxon>Bacteria</taxon>
        <taxon>Bacillati</taxon>
        <taxon>Actinomycetota</taxon>
        <taxon>Actinomycetes</taxon>
        <taxon>Micrococcales</taxon>
        <taxon>Brevibacteriaceae</taxon>
        <taxon>Brevibacterium</taxon>
    </lineage>
</organism>
<feature type="region of interest" description="Disordered" evidence="8">
    <location>
        <begin position="1"/>
        <end position="28"/>
    </location>
</feature>
<comment type="subcellular location">
    <subcellularLocation>
        <location evidence="1">Cell membrane</location>
        <topology evidence="1">Multi-pass membrane protein</topology>
    </subcellularLocation>
</comment>
<evidence type="ECO:0000256" key="8">
    <source>
        <dbReference type="SAM" id="MobiDB-lite"/>
    </source>
</evidence>
<reference evidence="11 12" key="1">
    <citation type="submission" date="2017-03" db="EMBL/GenBank/DDBJ databases">
        <authorList>
            <person name="Afonso C.L."/>
            <person name="Miller P.J."/>
            <person name="Scott M.A."/>
            <person name="Spackman E."/>
            <person name="Goraichik I."/>
            <person name="Dimitrov K.M."/>
            <person name="Suarez D.L."/>
            <person name="Swayne D.E."/>
        </authorList>
    </citation>
    <scope>NUCLEOTIDE SEQUENCE [LARGE SCALE GENOMIC DNA]</scope>
    <source>
        <strain evidence="11 12">CNRZ 918</strain>
    </source>
</reference>
<feature type="transmembrane region" description="Helical" evidence="9">
    <location>
        <begin position="103"/>
        <end position="122"/>
    </location>
</feature>
<dbReference type="GO" id="GO:0022857">
    <property type="term" value="F:transmembrane transporter activity"/>
    <property type="evidence" value="ECO:0007669"/>
    <property type="project" value="InterPro"/>
</dbReference>
<evidence type="ECO:0000313" key="11">
    <source>
        <dbReference type="EMBL" id="SMX63908.1"/>
    </source>
</evidence>
<evidence type="ECO:0000256" key="2">
    <source>
        <dbReference type="ARBA" id="ARBA00007520"/>
    </source>
</evidence>
<evidence type="ECO:0000256" key="5">
    <source>
        <dbReference type="ARBA" id="ARBA00022692"/>
    </source>
</evidence>
<keyword evidence="5 9" id="KW-0812">Transmembrane</keyword>
<dbReference type="FunFam" id="1.20.1720.10:FF:000004">
    <property type="entry name" value="EmrB/QacA family drug resistance transporter"/>
    <property type="match status" value="1"/>
</dbReference>
<feature type="compositionally biased region" description="Low complexity" evidence="8">
    <location>
        <begin position="552"/>
        <end position="563"/>
    </location>
</feature>
<evidence type="ECO:0000259" key="10">
    <source>
        <dbReference type="PROSITE" id="PS50850"/>
    </source>
</evidence>
<dbReference type="Gene3D" id="1.20.1250.20">
    <property type="entry name" value="MFS general substrate transporter like domains"/>
    <property type="match status" value="1"/>
</dbReference>
<feature type="transmembrane region" description="Helical" evidence="9">
    <location>
        <begin position="360"/>
        <end position="378"/>
    </location>
</feature>
<feature type="transmembrane region" description="Helical" evidence="9">
    <location>
        <begin position="329"/>
        <end position="351"/>
    </location>
</feature>
<dbReference type="PANTHER" id="PTHR23501:SF197">
    <property type="entry name" value="COMD"/>
    <property type="match status" value="1"/>
</dbReference>
<accession>A0A2H1HLU1</accession>
<protein>
    <submittedName>
        <fullName evidence="11">Drug resistance transporter, EmrB/QacA subfamily</fullName>
    </submittedName>
</protein>
<dbReference type="CDD" id="cd17502">
    <property type="entry name" value="MFS_Azr1_MDR_like"/>
    <property type="match status" value="1"/>
</dbReference>
<dbReference type="PRINTS" id="PR01036">
    <property type="entry name" value="TCRTETB"/>
</dbReference>
<feature type="compositionally biased region" description="Basic and acidic residues" evidence="8">
    <location>
        <begin position="564"/>
        <end position="593"/>
    </location>
</feature>
<dbReference type="PANTHER" id="PTHR23501">
    <property type="entry name" value="MAJOR FACILITATOR SUPERFAMILY"/>
    <property type="match status" value="1"/>
</dbReference>
<feature type="region of interest" description="Disordered" evidence="8">
    <location>
        <begin position="542"/>
        <end position="593"/>
    </location>
</feature>
<name>A0A2H1HLU1_9MICO</name>
<dbReference type="Proteomes" id="UP000234433">
    <property type="component" value="Unassembled WGS sequence"/>
</dbReference>
<evidence type="ECO:0000256" key="1">
    <source>
        <dbReference type="ARBA" id="ARBA00004651"/>
    </source>
</evidence>
<dbReference type="Gene3D" id="1.20.1720.10">
    <property type="entry name" value="Multidrug resistance protein D"/>
    <property type="match status" value="1"/>
</dbReference>
<dbReference type="AlphaFoldDB" id="A0A2H1HLU1"/>
<dbReference type="SUPFAM" id="SSF103473">
    <property type="entry name" value="MFS general substrate transporter"/>
    <property type="match status" value="1"/>
</dbReference>
<feature type="transmembrane region" description="Helical" evidence="9">
    <location>
        <begin position="34"/>
        <end position="52"/>
    </location>
</feature>
<feature type="transmembrane region" description="Helical" evidence="9">
    <location>
        <begin position="189"/>
        <end position="214"/>
    </location>
</feature>
<evidence type="ECO:0000256" key="9">
    <source>
        <dbReference type="SAM" id="Phobius"/>
    </source>
</evidence>
<dbReference type="InterPro" id="IPR004638">
    <property type="entry name" value="EmrB-like"/>
</dbReference>
<evidence type="ECO:0000313" key="12">
    <source>
        <dbReference type="Proteomes" id="UP000234433"/>
    </source>
</evidence>
<feature type="transmembrane region" description="Helical" evidence="9">
    <location>
        <begin position="161"/>
        <end position="183"/>
    </location>
</feature>
<dbReference type="InterPro" id="IPR020846">
    <property type="entry name" value="MFS_dom"/>
</dbReference>
<keyword evidence="4" id="KW-1003">Cell membrane</keyword>
<sequence length="593" mass="63375">MTKAEMRSKQGLRTGEMATTPEDSSEPEQMTTSAIILLFVGLMIAMFMFSLNQTVLATALPTIVGELNGVDQMLWVSTSFMLASTIMMPIYGKVGDLFGRKPLFMFAICCFLLGSAFALIANDMSMLIFGRVLQGIGGGGMMILAQSIIASVVPARERGKYMGIMGSAFAVSSVAGPLIGGWLTEGPGWRWAFAINFPLGIIALIAAAIFLKVPKRAHGPRPKIDVVGMALVSIVTSCIVLVSAWGGHDYEWGSWQINGLIIVGVLAIAGFIFVELKVSEPVIPLYLFKNRDFLLCTIAGLFIGVAMFGVLSYMPTYLQMVHGIDATKAGLMMVPMMGTMLISSTLIGFVVSRTGKYKKYPLMGVLIIAAALVLLSQLKAESAAWETMGCLALLGLGLGLSMQTLVLVVQNAFPVAMVGTATASNNYFRQVGATLGMAFIGSVFTQRLLDNIKDGMSGLAKANPAQPLPKISSTGLTPEIVSNMPEPLHTLIITSYNDALVPLFLWVAPLAVLGFIFLCFLPNTPLAQTLKTDTAKRELVSVGTGSSDNLKDASGSLADSSDSLAEKARLKESTHDGTDNTQRPRDRDSRPAH</sequence>
<dbReference type="InterPro" id="IPR011701">
    <property type="entry name" value="MFS"/>
</dbReference>
<evidence type="ECO:0000256" key="6">
    <source>
        <dbReference type="ARBA" id="ARBA00022989"/>
    </source>
</evidence>
<feature type="transmembrane region" description="Helical" evidence="9">
    <location>
        <begin position="128"/>
        <end position="149"/>
    </location>
</feature>
<feature type="transmembrane region" description="Helical" evidence="9">
    <location>
        <begin position="503"/>
        <end position="521"/>
    </location>
</feature>
<dbReference type="GO" id="GO:0005886">
    <property type="term" value="C:plasma membrane"/>
    <property type="evidence" value="ECO:0007669"/>
    <property type="project" value="UniProtKB-SubCell"/>
</dbReference>
<comment type="similarity">
    <text evidence="2">Belongs to the major facilitator superfamily. TCR/Tet family.</text>
</comment>
<keyword evidence="6 9" id="KW-1133">Transmembrane helix</keyword>
<feature type="transmembrane region" description="Helical" evidence="9">
    <location>
        <begin position="252"/>
        <end position="273"/>
    </location>
</feature>
<evidence type="ECO:0000256" key="7">
    <source>
        <dbReference type="ARBA" id="ARBA00023136"/>
    </source>
</evidence>
<dbReference type="InterPro" id="IPR036259">
    <property type="entry name" value="MFS_trans_sf"/>
</dbReference>
<dbReference type="Pfam" id="PF07690">
    <property type="entry name" value="MFS_1"/>
    <property type="match status" value="1"/>
</dbReference>
<keyword evidence="7 9" id="KW-0472">Membrane</keyword>
<proteinExistence type="inferred from homology"/>
<dbReference type="EMBL" id="FXZD01000001">
    <property type="protein sequence ID" value="SMX63908.1"/>
    <property type="molecule type" value="Genomic_DNA"/>
</dbReference>
<dbReference type="NCBIfam" id="TIGR00711">
    <property type="entry name" value="efflux_EmrB"/>
    <property type="match status" value="1"/>
</dbReference>
<feature type="transmembrane region" description="Helical" evidence="9">
    <location>
        <begin position="293"/>
        <end position="314"/>
    </location>
</feature>
<keyword evidence="3" id="KW-0813">Transport</keyword>
<feature type="transmembrane region" description="Helical" evidence="9">
    <location>
        <begin position="430"/>
        <end position="449"/>
    </location>
</feature>
<gene>
    <name evidence="11" type="ORF">BANT918_00138</name>
</gene>
<evidence type="ECO:0000256" key="4">
    <source>
        <dbReference type="ARBA" id="ARBA00022475"/>
    </source>
</evidence>
<feature type="domain" description="Major facilitator superfamily (MFS) profile" evidence="10">
    <location>
        <begin position="38"/>
        <end position="526"/>
    </location>
</feature>
<feature type="transmembrane region" description="Helical" evidence="9">
    <location>
        <begin position="72"/>
        <end position="91"/>
    </location>
</feature>
<feature type="transmembrane region" description="Helical" evidence="9">
    <location>
        <begin position="384"/>
        <end position="409"/>
    </location>
</feature>